<evidence type="ECO:0000313" key="2">
    <source>
        <dbReference type="Proteomes" id="UP001597045"/>
    </source>
</evidence>
<dbReference type="Proteomes" id="UP001597045">
    <property type="component" value="Unassembled WGS sequence"/>
</dbReference>
<keyword evidence="2" id="KW-1185">Reference proteome</keyword>
<feature type="non-terminal residue" evidence="1">
    <location>
        <position position="1"/>
    </location>
</feature>
<gene>
    <name evidence="1" type="ORF">ACFQ1S_33510</name>
</gene>
<name>A0ABW3MLV8_9PSEU</name>
<comment type="caution">
    <text evidence="1">The sequence shown here is derived from an EMBL/GenBank/DDBJ whole genome shotgun (WGS) entry which is preliminary data.</text>
</comment>
<organism evidence="1 2">
    <name type="scientific">Kibdelosporangium lantanae</name>
    <dbReference type="NCBI Taxonomy" id="1497396"/>
    <lineage>
        <taxon>Bacteria</taxon>
        <taxon>Bacillati</taxon>
        <taxon>Actinomycetota</taxon>
        <taxon>Actinomycetes</taxon>
        <taxon>Pseudonocardiales</taxon>
        <taxon>Pseudonocardiaceae</taxon>
        <taxon>Kibdelosporangium</taxon>
    </lineage>
</organism>
<dbReference type="EMBL" id="JBHTIS010002603">
    <property type="protein sequence ID" value="MFD1050095.1"/>
    <property type="molecule type" value="Genomic_DNA"/>
</dbReference>
<reference evidence="2" key="1">
    <citation type="journal article" date="2019" name="Int. J. Syst. Evol. Microbiol.">
        <title>The Global Catalogue of Microorganisms (GCM) 10K type strain sequencing project: providing services to taxonomists for standard genome sequencing and annotation.</title>
        <authorList>
            <consortium name="The Broad Institute Genomics Platform"/>
            <consortium name="The Broad Institute Genome Sequencing Center for Infectious Disease"/>
            <person name="Wu L."/>
            <person name="Ma J."/>
        </authorList>
    </citation>
    <scope>NUCLEOTIDE SEQUENCE [LARGE SCALE GENOMIC DNA]</scope>
    <source>
        <strain evidence="2">JCM 31486</strain>
    </source>
</reference>
<evidence type="ECO:0000313" key="1">
    <source>
        <dbReference type="EMBL" id="MFD1050095.1"/>
    </source>
</evidence>
<proteinExistence type="predicted"/>
<sequence length="211" mass="22990">NWSSLADAPAARTRLANILVSAIRMPTADEAAVFGNWIHEDNFGSSLVTTILPEDLRQAIPYLSPNDLDDLHMRDAFWPALIAASDAQLAEAVRAVNAGHLDKEVFEASGEKFETLMCHRTLDGNWHESSKSRVRINHNGLSYARLGFEHHDTVEVSLALPGRPAVVRIDWIEAWVIAGVVYLGLGALAARTNSARTLLGFAREANPAEGG</sequence>
<accession>A0ABW3MLV8</accession>
<protein>
    <submittedName>
        <fullName evidence="1">Uncharacterized protein</fullName>
    </submittedName>
</protein>